<dbReference type="Proteomes" id="UP001320715">
    <property type="component" value="Unassembled WGS sequence"/>
</dbReference>
<evidence type="ECO:0008006" key="5">
    <source>
        <dbReference type="Google" id="ProtNLM"/>
    </source>
</evidence>
<feature type="chain" id="PRO_5045408246" description="DUF4148 domain-containing protein" evidence="2">
    <location>
        <begin position="21"/>
        <end position="79"/>
    </location>
</feature>
<comment type="caution">
    <text evidence="3">The sequence shown here is derived from an EMBL/GenBank/DDBJ whole genome shotgun (WGS) entry which is preliminary data.</text>
</comment>
<organism evidence="3 4">
    <name type="scientific">Hoeflea alexandrii</name>
    <dbReference type="NCBI Taxonomy" id="288436"/>
    <lineage>
        <taxon>Bacteria</taxon>
        <taxon>Pseudomonadati</taxon>
        <taxon>Pseudomonadota</taxon>
        <taxon>Alphaproteobacteria</taxon>
        <taxon>Hyphomicrobiales</taxon>
        <taxon>Rhizobiaceae</taxon>
        <taxon>Hoeflea</taxon>
    </lineage>
</organism>
<evidence type="ECO:0000313" key="3">
    <source>
        <dbReference type="EMBL" id="MCO6410744.1"/>
    </source>
</evidence>
<evidence type="ECO:0000313" key="4">
    <source>
        <dbReference type="Proteomes" id="UP001320715"/>
    </source>
</evidence>
<keyword evidence="4" id="KW-1185">Reference proteome</keyword>
<feature type="region of interest" description="Disordered" evidence="1">
    <location>
        <begin position="53"/>
        <end position="79"/>
    </location>
</feature>
<sequence length="79" mass="8319">MNKILIALGLTLAASTGVFAQSPNDWVELNAPVHGPAAMEHAAKSDMGGVDYTATASTVRTPSTDNPEQNGYTAQQFNR</sequence>
<dbReference type="EMBL" id="JAAAML010000004">
    <property type="protein sequence ID" value="MCO6410744.1"/>
    <property type="molecule type" value="Genomic_DNA"/>
</dbReference>
<keyword evidence="2" id="KW-0732">Signal</keyword>
<feature type="signal peptide" evidence="2">
    <location>
        <begin position="1"/>
        <end position="20"/>
    </location>
</feature>
<proteinExistence type="predicted"/>
<dbReference type="RefSeq" id="WP_252917427.1">
    <property type="nucleotide sequence ID" value="NZ_JAAAML010000004.1"/>
</dbReference>
<reference evidence="3 4" key="1">
    <citation type="submission" date="2020-01" db="EMBL/GenBank/DDBJ databases">
        <title>Genomes of bacteria type strains.</title>
        <authorList>
            <person name="Chen J."/>
            <person name="Zhu S."/>
            <person name="Yang J."/>
        </authorList>
    </citation>
    <scope>NUCLEOTIDE SEQUENCE [LARGE SCALE GENOMIC DNA]</scope>
    <source>
        <strain evidence="3 4">DSM 16655</strain>
    </source>
</reference>
<name>A0ABT1CX39_9HYPH</name>
<gene>
    <name evidence="3" type="ORF">GTW23_21385</name>
</gene>
<evidence type="ECO:0000256" key="1">
    <source>
        <dbReference type="SAM" id="MobiDB-lite"/>
    </source>
</evidence>
<protein>
    <recommendedName>
        <fullName evidence="5">DUF4148 domain-containing protein</fullName>
    </recommendedName>
</protein>
<feature type="compositionally biased region" description="Polar residues" evidence="1">
    <location>
        <begin position="54"/>
        <end position="79"/>
    </location>
</feature>
<accession>A0ABT1CX39</accession>
<evidence type="ECO:0000256" key="2">
    <source>
        <dbReference type="SAM" id="SignalP"/>
    </source>
</evidence>